<dbReference type="OrthoDB" id="6151507at2759"/>
<keyword evidence="3" id="KW-0238">DNA-binding</keyword>
<dbReference type="FunFam" id="1.20.5.170:FF:000025">
    <property type="entry name" value="nuclear factor interleukin-3-regulated protein-like"/>
    <property type="match status" value="1"/>
</dbReference>
<comment type="similarity">
    <text evidence="1">Belongs to the bZIP family. NFIL3 subfamily.</text>
</comment>
<dbReference type="InterPro" id="IPR004827">
    <property type="entry name" value="bZIP"/>
</dbReference>
<dbReference type="GO" id="GO:0005634">
    <property type="term" value="C:nucleus"/>
    <property type="evidence" value="ECO:0007669"/>
    <property type="project" value="UniProtKB-ARBA"/>
</dbReference>
<protein>
    <submittedName>
        <fullName evidence="8">Nuclear factor interleukin-3-regulated protein</fullName>
    </submittedName>
</protein>
<evidence type="ECO:0000256" key="2">
    <source>
        <dbReference type="ARBA" id="ARBA00023015"/>
    </source>
</evidence>
<dbReference type="SUPFAM" id="SSF57959">
    <property type="entry name" value="Leucine zipper domain"/>
    <property type="match status" value="1"/>
</dbReference>
<dbReference type="PROSITE" id="PS00036">
    <property type="entry name" value="BZIP_BASIC"/>
    <property type="match status" value="1"/>
</dbReference>
<reference evidence="8" key="1">
    <citation type="journal article" date="2014" name="BMC Genomics">
        <title>Characterizing the developmental transcriptome of the oriental fruit fly, Bactrocera dorsalis (Diptera: Tephritidae) through comparative genomic analysis with Drosophila melanogaster utilizing modENCODE datasets.</title>
        <authorList>
            <person name="Geib S.M."/>
            <person name="Calla B."/>
            <person name="Hall B."/>
            <person name="Hou S."/>
            <person name="Manoukis N.C."/>
        </authorList>
    </citation>
    <scope>NUCLEOTIDE SEQUENCE</scope>
    <source>
        <strain evidence="8">Punador</strain>
    </source>
</reference>
<evidence type="ECO:0000256" key="5">
    <source>
        <dbReference type="ARBA" id="ARBA00023242"/>
    </source>
</evidence>
<feature type="region of interest" description="Disordered" evidence="6">
    <location>
        <begin position="679"/>
        <end position="705"/>
    </location>
</feature>
<dbReference type="AlphaFoldDB" id="A0A034V6R7"/>
<keyword evidence="5" id="KW-0539">Nucleus</keyword>
<feature type="compositionally biased region" description="Low complexity" evidence="6">
    <location>
        <begin position="229"/>
        <end position="244"/>
    </location>
</feature>
<feature type="region of interest" description="Disordered" evidence="6">
    <location>
        <begin position="755"/>
        <end position="780"/>
    </location>
</feature>
<evidence type="ECO:0000256" key="4">
    <source>
        <dbReference type="ARBA" id="ARBA00023163"/>
    </source>
</evidence>
<dbReference type="PANTHER" id="PTHR15284:SF0">
    <property type="entry name" value="GH23983P"/>
    <property type="match status" value="1"/>
</dbReference>
<feature type="compositionally biased region" description="Basic and acidic residues" evidence="6">
    <location>
        <begin position="250"/>
        <end position="286"/>
    </location>
</feature>
<evidence type="ECO:0000256" key="1">
    <source>
        <dbReference type="ARBA" id="ARBA00006079"/>
    </source>
</evidence>
<dbReference type="EMBL" id="GAKP01021724">
    <property type="protein sequence ID" value="JAC37228.1"/>
    <property type="molecule type" value="Transcribed_RNA"/>
</dbReference>
<accession>A0A034V6R7</accession>
<gene>
    <name evidence="8" type="primary">NFIL3</name>
</gene>
<feature type="compositionally biased region" description="Acidic residues" evidence="6">
    <location>
        <begin position="692"/>
        <end position="702"/>
    </location>
</feature>
<feature type="domain" description="BZIP" evidence="7">
    <location>
        <begin position="270"/>
        <end position="324"/>
    </location>
</feature>
<evidence type="ECO:0000256" key="6">
    <source>
        <dbReference type="SAM" id="MobiDB-lite"/>
    </source>
</evidence>
<dbReference type="Gene3D" id="1.20.5.170">
    <property type="match status" value="1"/>
</dbReference>
<dbReference type="GO" id="GO:0003700">
    <property type="term" value="F:DNA-binding transcription factor activity"/>
    <property type="evidence" value="ECO:0007669"/>
    <property type="project" value="InterPro"/>
</dbReference>
<dbReference type="GO" id="GO:0007623">
    <property type="term" value="P:circadian rhythm"/>
    <property type="evidence" value="ECO:0007669"/>
    <property type="project" value="TreeGrafter"/>
</dbReference>
<evidence type="ECO:0000259" key="7">
    <source>
        <dbReference type="PROSITE" id="PS50217"/>
    </source>
</evidence>
<dbReference type="SMART" id="SM00338">
    <property type="entry name" value="BRLZ"/>
    <property type="match status" value="1"/>
</dbReference>
<proteinExistence type="inferred from homology"/>
<feature type="compositionally biased region" description="Low complexity" evidence="6">
    <location>
        <begin position="679"/>
        <end position="691"/>
    </location>
</feature>
<dbReference type="InterPro" id="IPR046347">
    <property type="entry name" value="bZIP_sf"/>
</dbReference>
<dbReference type="Pfam" id="PF07716">
    <property type="entry name" value="bZIP_2"/>
    <property type="match status" value="1"/>
</dbReference>
<evidence type="ECO:0000256" key="3">
    <source>
        <dbReference type="ARBA" id="ARBA00023125"/>
    </source>
</evidence>
<feature type="region of interest" description="Disordered" evidence="6">
    <location>
        <begin position="510"/>
        <end position="540"/>
    </location>
</feature>
<sequence>MSIVCTLEPKVNLFKNSAAKNMLVLKNNNALKHTGSTNSAAVDPAKNYNNNIYAKDKNATYKANNINNKNTDIYNNNNCNNLNQQQLELLQQQYNKRNTVAELIARQQQQQQHQISNDISSTANSEVLNSGNFVTDMPEILSVAALNTNHHKNNNNISSSVAGSNTKTATMHNVRLPSISPTLSLNGSSNDANNVHAYSMYGPISPQSSDSGHSLPDNMSHVNGKQYRNSFSGSNSSFDSHGMSKSQSQAHKDLFTQRKQREFTPDSKKDDSYWDRRRRNNEAAKRSREKRRYNDMVLEQRVVELTKENHVLKAQLDAIKDKFNISGENLVSVEQILASLPTSEQVLSITKRAKMTINGGFNGATTAVPTSIVYGIPAHANANGAGGMPSTTTMAQTPTSNGILTPQKSNTMNQVANSDPNSALNGDNGLLCKTSQQSLQQAIKNVNQTNMANTLTHPHAISSVAHMQMSTSPVHLNSEHYQPPPPLPLNTNYSAEMARANNTSVLSNGVNNANAPTHLESARHHPTAATPQQQQPAPPSNLQNLHVLQALNRNVNCDDLDNLRKVVAVVGAAINTNGTADTAEAPLYSAPVTAPLYVPPHPASMYAYSTKEQVTASSQNLENGYHTKSPEINGVSSSAVDAVTSSSVNGNGDANAGNDVLNLSRRACSPAYEHMLSSTISSSASSSGVASGDDEHEPDGVDDIEHNNAVNISTTSPSSSDSNNCLPLKLRHKSHLGDKDAAATALLALQHIKQEPVSNRASPPGWVDNGDNSSDERDSGISIGSAEWTAQFQRKADKSNSSIVGVTPSEREHILKSHLARLESEVANIKNMMILSVDQINTPADLKI</sequence>
<dbReference type="GO" id="GO:0003677">
    <property type="term" value="F:DNA binding"/>
    <property type="evidence" value="ECO:0007669"/>
    <property type="project" value="UniProtKB-KW"/>
</dbReference>
<feature type="region of interest" description="Disordered" evidence="6">
    <location>
        <begin position="198"/>
        <end position="289"/>
    </location>
</feature>
<keyword evidence="4" id="KW-0804">Transcription</keyword>
<dbReference type="PANTHER" id="PTHR15284">
    <property type="entry name" value="NUCLEAR FACTOR INTERLEUKIN-3-REGULATED PROTEIN"/>
    <property type="match status" value="1"/>
</dbReference>
<name>A0A034V6R7_BACDO</name>
<dbReference type="InterPro" id="IPR047229">
    <property type="entry name" value="NFIL3-like"/>
</dbReference>
<keyword evidence="2" id="KW-0805">Transcription regulation</keyword>
<dbReference type="InterPro" id="IPR047106">
    <property type="entry name" value="NFIL3-like_bZIP"/>
</dbReference>
<organism evidence="8">
    <name type="scientific">Bactrocera dorsalis</name>
    <name type="common">Oriental fruit fly</name>
    <name type="synonym">Dacus dorsalis</name>
    <dbReference type="NCBI Taxonomy" id="27457"/>
    <lineage>
        <taxon>Eukaryota</taxon>
        <taxon>Metazoa</taxon>
        <taxon>Ecdysozoa</taxon>
        <taxon>Arthropoda</taxon>
        <taxon>Hexapoda</taxon>
        <taxon>Insecta</taxon>
        <taxon>Pterygota</taxon>
        <taxon>Neoptera</taxon>
        <taxon>Endopterygota</taxon>
        <taxon>Diptera</taxon>
        <taxon>Brachycera</taxon>
        <taxon>Muscomorpha</taxon>
        <taxon>Tephritoidea</taxon>
        <taxon>Tephritidae</taxon>
        <taxon>Bactrocera</taxon>
        <taxon>Bactrocera</taxon>
    </lineage>
</organism>
<dbReference type="PROSITE" id="PS50217">
    <property type="entry name" value="BZIP"/>
    <property type="match status" value="1"/>
</dbReference>
<evidence type="ECO:0000313" key="8">
    <source>
        <dbReference type="EMBL" id="JAC37228.1"/>
    </source>
</evidence>
<dbReference type="CDD" id="cd14694">
    <property type="entry name" value="bZIP_NFIL3"/>
    <property type="match status" value="1"/>
</dbReference>